<proteinExistence type="predicted"/>
<feature type="region of interest" description="Disordered" evidence="1">
    <location>
        <begin position="1"/>
        <end position="33"/>
    </location>
</feature>
<keyword evidence="3" id="KW-1185">Reference proteome</keyword>
<name>A0A5B7DRV6_PORTR</name>
<reference evidence="2 3" key="1">
    <citation type="submission" date="2019-05" db="EMBL/GenBank/DDBJ databases">
        <title>Another draft genome of Portunus trituberculatus and its Hox gene families provides insights of decapod evolution.</title>
        <authorList>
            <person name="Jeong J.-H."/>
            <person name="Song I."/>
            <person name="Kim S."/>
            <person name="Choi T."/>
            <person name="Kim D."/>
            <person name="Ryu S."/>
            <person name="Kim W."/>
        </authorList>
    </citation>
    <scope>NUCLEOTIDE SEQUENCE [LARGE SCALE GENOMIC DNA]</scope>
    <source>
        <tissue evidence="2">Muscle</tissue>
    </source>
</reference>
<comment type="caution">
    <text evidence="2">The sequence shown here is derived from an EMBL/GenBank/DDBJ whole genome shotgun (WGS) entry which is preliminary data.</text>
</comment>
<gene>
    <name evidence="2" type="ORF">E2C01_017223</name>
</gene>
<accession>A0A5B7DRV6</accession>
<organism evidence="2 3">
    <name type="scientific">Portunus trituberculatus</name>
    <name type="common">Swimming crab</name>
    <name type="synonym">Neptunus trituberculatus</name>
    <dbReference type="NCBI Taxonomy" id="210409"/>
    <lineage>
        <taxon>Eukaryota</taxon>
        <taxon>Metazoa</taxon>
        <taxon>Ecdysozoa</taxon>
        <taxon>Arthropoda</taxon>
        <taxon>Crustacea</taxon>
        <taxon>Multicrustacea</taxon>
        <taxon>Malacostraca</taxon>
        <taxon>Eumalacostraca</taxon>
        <taxon>Eucarida</taxon>
        <taxon>Decapoda</taxon>
        <taxon>Pleocyemata</taxon>
        <taxon>Brachyura</taxon>
        <taxon>Eubrachyura</taxon>
        <taxon>Portunoidea</taxon>
        <taxon>Portunidae</taxon>
        <taxon>Portuninae</taxon>
        <taxon>Portunus</taxon>
    </lineage>
</organism>
<dbReference type="Proteomes" id="UP000324222">
    <property type="component" value="Unassembled WGS sequence"/>
</dbReference>
<dbReference type="AlphaFoldDB" id="A0A5B7DRV6"/>
<evidence type="ECO:0000313" key="2">
    <source>
        <dbReference type="EMBL" id="MPC24148.1"/>
    </source>
</evidence>
<feature type="compositionally biased region" description="Basic and acidic residues" evidence="1">
    <location>
        <begin position="7"/>
        <end position="22"/>
    </location>
</feature>
<dbReference type="EMBL" id="VSRR010001294">
    <property type="protein sequence ID" value="MPC24148.1"/>
    <property type="molecule type" value="Genomic_DNA"/>
</dbReference>
<evidence type="ECO:0000313" key="3">
    <source>
        <dbReference type="Proteomes" id="UP000324222"/>
    </source>
</evidence>
<protein>
    <submittedName>
        <fullName evidence="2">Uncharacterized protein</fullName>
    </submittedName>
</protein>
<sequence length="33" mass="3759">MATDGDSELRKRVTESDEKPEQVFDATAHNMHL</sequence>
<evidence type="ECO:0000256" key="1">
    <source>
        <dbReference type="SAM" id="MobiDB-lite"/>
    </source>
</evidence>